<organism evidence="2 3">
    <name type="scientific">Mesorhizobium vachelliae</name>
    <dbReference type="NCBI Taxonomy" id="3072309"/>
    <lineage>
        <taxon>Bacteria</taxon>
        <taxon>Pseudomonadati</taxon>
        <taxon>Pseudomonadota</taxon>
        <taxon>Alphaproteobacteria</taxon>
        <taxon>Hyphomicrobiales</taxon>
        <taxon>Phyllobacteriaceae</taxon>
        <taxon>Mesorhizobium</taxon>
    </lineage>
</organism>
<keyword evidence="3" id="KW-1185">Reference proteome</keyword>
<evidence type="ECO:0000256" key="1">
    <source>
        <dbReference type="SAM" id="MobiDB-lite"/>
    </source>
</evidence>
<dbReference type="EMBL" id="JAVIIQ010000036">
    <property type="protein sequence ID" value="MDX8535903.1"/>
    <property type="molecule type" value="Genomic_DNA"/>
</dbReference>
<name>A0ABU5AF70_9HYPH</name>
<dbReference type="Proteomes" id="UP001285154">
    <property type="component" value="Unassembled WGS sequence"/>
</dbReference>
<comment type="caution">
    <text evidence="2">The sequence shown here is derived from an EMBL/GenBank/DDBJ whole genome shotgun (WGS) entry which is preliminary data.</text>
</comment>
<sequence length="131" mass="14086">MNSCEESAPGPHFASSAAAADRSLQPQAFGRSFEKLGQIRLELGDLETDFAASVPDIELPTVADTDKVRVLPVRKLKPNRNLPRRRVVRERSCACCPGCGGDLRAMGEDSDKVLNLLAQALAGDGDHLICL</sequence>
<reference evidence="2 3" key="1">
    <citation type="submission" date="2023-08" db="EMBL/GenBank/DDBJ databases">
        <title>Implementing the SeqCode for naming new Mesorhizobium species isolated from Vachellia karroo root nodules.</title>
        <authorList>
            <person name="Van Lill M."/>
        </authorList>
    </citation>
    <scope>NUCLEOTIDE SEQUENCE [LARGE SCALE GENOMIC DNA]</scope>
    <source>
        <strain evidence="2 3">VK25D</strain>
    </source>
</reference>
<gene>
    <name evidence="2" type="ORF">RFM42_33535</name>
</gene>
<dbReference type="RefSeq" id="WP_320253446.1">
    <property type="nucleotide sequence ID" value="NZ_JAVIIQ010000036.1"/>
</dbReference>
<feature type="region of interest" description="Disordered" evidence="1">
    <location>
        <begin position="1"/>
        <end position="21"/>
    </location>
</feature>
<evidence type="ECO:0000313" key="3">
    <source>
        <dbReference type="Proteomes" id="UP001285154"/>
    </source>
</evidence>
<protein>
    <submittedName>
        <fullName evidence="2">Uncharacterized protein</fullName>
    </submittedName>
</protein>
<proteinExistence type="predicted"/>
<evidence type="ECO:0000313" key="2">
    <source>
        <dbReference type="EMBL" id="MDX8535903.1"/>
    </source>
</evidence>
<accession>A0ABU5AF70</accession>